<dbReference type="EMBL" id="QWDE01000002">
    <property type="protein sequence ID" value="RFZ83114.1"/>
    <property type="molecule type" value="Genomic_DNA"/>
</dbReference>
<sequence length="71" mass="7982">MRTGKKIAYNNNVYKVLDKKGKTFTVEDMEGGKTKVSPNDGLFKSLVNAKNNPEEQQLIVQEEEVSHSIGR</sequence>
<gene>
    <name evidence="1" type="ORF">DYU05_13270</name>
</gene>
<proteinExistence type="predicted"/>
<dbReference type="OrthoDB" id="784829at2"/>
<keyword evidence="2" id="KW-1185">Reference proteome</keyword>
<accession>A0A3E2NQ29</accession>
<evidence type="ECO:0000313" key="1">
    <source>
        <dbReference type="EMBL" id="RFZ83114.1"/>
    </source>
</evidence>
<dbReference type="Proteomes" id="UP000260823">
    <property type="component" value="Unassembled WGS sequence"/>
</dbReference>
<dbReference type="RefSeq" id="WP_117383589.1">
    <property type="nucleotide sequence ID" value="NZ_QWDE01000002.1"/>
</dbReference>
<name>A0A3E2NQ29_9SPHI</name>
<dbReference type="AlphaFoldDB" id="A0A3E2NQ29"/>
<protein>
    <submittedName>
        <fullName evidence="1">Uncharacterized protein</fullName>
    </submittedName>
</protein>
<organism evidence="1 2">
    <name type="scientific">Mucilaginibacter terrenus</name>
    <dbReference type="NCBI Taxonomy" id="2482727"/>
    <lineage>
        <taxon>Bacteria</taxon>
        <taxon>Pseudomonadati</taxon>
        <taxon>Bacteroidota</taxon>
        <taxon>Sphingobacteriia</taxon>
        <taxon>Sphingobacteriales</taxon>
        <taxon>Sphingobacteriaceae</taxon>
        <taxon>Mucilaginibacter</taxon>
    </lineage>
</organism>
<reference evidence="1 2" key="1">
    <citation type="submission" date="2018-08" db="EMBL/GenBank/DDBJ databases">
        <title>Mucilaginibacter terrae sp. nov., isolated from manganese diggings.</title>
        <authorList>
            <person name="Huang Y."/>
            <person name="Zhou Z."/>
        </authorList>
    </citation>
    <scope>NUCLEOTIDE SEQUENCE [LARGE SCALE GENOMIC DNA]</scope>
    <source>
        <strain evidence="1 2">ZH6</strain>
    </source>
</reference>
<evidence type="ECO:0000313" key="2">
    <source>
        <dbReference type="Proteomes" id="UP000260823"/>
    </source>
</evidence>
<comment type="caution">
    <text evidence="1">The sequence shown here is derived from an EMBL/GenBank/DDBJ whole genome shotgun (WGS) entry which is preliminary data.</text>
</comment>